<dbReference type="PATRIC" id="fig|693.5.peg.1183"/>
<comment type="caution">
    <text evidence="3">The sequence shown here is derived from an EMBL/GenBank/DDBJ whole genome shotgun (WGS) entry which is preliminary data.</text>
</comment>
<reference evidence="4" key="1">
    <citation type="submission" date="2015-08" db="EMBL/GenBank/DDBJ databases">
        <title>Vibrio galatheae sp. nov., a novel member of the Vibrionaceae family isolated from the Solomon Islands.</title>
        <authorList>
            <person name="Giubergia S."/>
            <person name="Machado H."/>
            <person name="Mateiu R.V."/>
            <person name="Gram L."/>
        </authorList>
    </citation>
    <scope>NUCLEOTIDE SEQUENCE [LARGE SCALE GENOMIC DNA]</scope>
    <source>
        <strain evidence="4">DSM 19584</strain>
    </source>
</reference>
<dbReference type="STRING" id="693.AKJ17_05815"/>
<name>A0A0M0HQU2_VIBNE</name>
<dbReference type="InterPro" id="IPR021109">
    <property type="entry name" value="Peptidase_aspartic_dom_sf"/>
</dbReference>
<feature type="signal peptide" evidence="1">
    <location>
        <begin position="1"/>
        <end position="19"/>
    </location>
</feature>
<dbReference type="GO" id="GO:0008233">
    <property type="term" value="F:peptidase activity"/>
    <property type="evidence" value="ECO:0007669"/>
    <property type="project" value="UniProtKB-KW"/>
</dbReference>
<dbReference type="GO" id="GO:0006508">
    <property type="term" value="P:proteolysis"/>
    <property type="evidence" value="ECO:0007669"/>
    <property type="project" value="UniProtKB-KW"/>
</dbReference>
<dbReference type="SUPFAM" id="SSF50630">
    <property type="entry name" value="Acid proteases"/>
    <property type="match status" value="1"/>
</dbReference>
<keyword evidence="1" id="KW-0732">Signal</keyword>
<dbReference type="AlphaFoldDB" id="A0A0M0HQU2"/>
<dbReference type="RefSeq" id="WP_053394835.1">
    <property type="nucleotide sequence ID" value="NZ_LHPJ01000005.1"/>
</dbReference>
<evidence type="ECO:0000256" key="1">
    <source>
        <dbReference type="SAM" id="SignalP"/>
    </source>
</evidence>
<dbReference type="OrthoDB" id="8546610at2"/>
<evidence type="ECO:0000313" key="4">
    <source>
        <dbReference type="Proteomes" id="UP000037515"/>
    </source>
</evidence>
<dbReference type="PROSITE" id="PS51257">
    <property type="entry name" value="PROKAR_LIPOPROTEIN"/>
    <property type="match status" value="1"/>
</dbReference>
<dbReference type="Proteomes" id="UP000037515">
    <property type="component" value="Unassembled WGS sequence"/>
</dbReference>
<evidence type="ECO:0000259" key="2">
    <source>
        <dbReference type="Pfam" id="PF05618"/>
    </source>
</evidence>
<keyword evidence="3" id="KW-0378">Hydrolase</keyword>
<dbReference type="EMBL" id="LHPJ01000005">
    <property type="protein sequence ID" value="KOO04421.1"/>
    <property type="molecule type" value="Genomic_DNA"/>
</dbReference>
<dbReference type="Pfam" id="PF05618">
    <property type="entry name" value="Zn_protease"/>
    <property type="match status" value="1"/>
</dbReference>
<keyword evidence="4" id="KW-1185">Reference proteome</keyword>
<feature type="domain" description="Retropepsin-like aspartic endopeptidase" evidence="2">
    <location>
        <begin position="61"/>
        <end position="195"/>
    </location>
</feature>
<dbReference type="Gene3D" id="2.40.70.10">
    <property type="entry name" value="Acid Proteases"/>
    <property type="match status" value="1"/>
</dbReference>
<dbReference type="PANTHER" id="PTHR38037:SF2">
    <property type="entry name" value="ATP-DEPENDENT ZINC PROTEASE DOMAIN-CONTAINING PROTEIN-RELATED"/>
    <property type="match status" value="1"/>
</dbReference>
<organism evidence="3 4">
    <name type="scientific">Vibrio nereis</name>
    <dbReference type="NCBI Taxonomy" id="693"/>
    <lineage>
        <taxon>Bacteria</taxon>
        <taxon>Pseudomonadati</taxon>
        <taxon>Pseudomonadota</taxon>
        <taxon>Gammaproteobacteria</taxon>
        <taxon>Vibrionales</taxon>
        <taxon>Vibrionaceae</taxon>
        <taxon>Vibrio</taxon>
    </lineage>
</organism>
<proteinExistence type="predicted"/>
<dbReference type="InterPro" id="IPR008503">
    <property type="entry name" value="Asp_endopeptidase"/>
</dbReference>
<accession>A0A0M0HQU2</accession>
<evidence type="ECO:0000313" key="3">
    <source>
        <dbReference type="EMBL" id="KOO04421.1"/>
    </source>
</evidence>
<gene>
    <name evidence="3" type="ORF">AKJ17_05815</name>
</gene>
<protein>
    <submittedName>
        <fullName evidence="3">ATP-dependent Zn protease</fullName>
    </submittedName>
</protein>
<dbReference type="PANTHER" id="PTHR38037">
    <property type="entry name" value="ZN_PROTEASE DOMAIN-CONTAINING PROTEIN"/>
    <property type="match status" value="1"/>
</dbReference>
<keyword evidence="3" id="KW-0645">Protease</keyword>
<feature type="chain" id="PRO_5005600140" evidence="1">
    <location>
        <begin position="20"/>
        <end position="196"/>
    </location>
</feature>
<sequence length="196" mass="22183">MIKSLRTLTLILLGGSLIACTDEQPKEPEPEQQAKAEQVSAKSERPKMVLKAQKTSDGKLILGAREWVYVPELKQNFRARVDTGATTSSISATDIETFKRDGKRWVRFKVEHDGIKSEQLELPVKRWVKILQSTADGSHRRAVVEAWIQIGDLKQKTEFTLADRTHLTYPLLLGRSFIKDVAVIDVGDSYIQDKHK</sequence>